<dbReference type="AlphaFoldDB" id="A0AA36GE44"/>
<evidence type="ECO:0000313" key="2">
    <source>
        <dbReference type="Proteomes" id="UP001176961"/>
    </source>
</evidence>
<accession>A0AA36GE44</accession>
<name>A0AA36GE44_CYLNA</name>
<gene>
    <name evidence="1" type="ORF">CYNAS_LOCUS2870</name>
</gene>
<organism evidence="1 2">
    <name type="scientific">Cylicocyclus nassatus</name>
    <name type="common">Nematode worm</name>
    <dbReference type="NCBI Taxonomy" id="53992"/>
    <lineage>
        <taxon>Eukaryota</taxon>
        <taxon>Metazoa</taxon>
        <taxon>Ecdysozoa</taxon>
        <taxon>Nematoda</taxon>
        <taxon>Chromadorea</taxon>
        <taxon>Rhabditida</taxon>
        <taxon>Rhabditina</taxon>
        <taxon>Rhabditomorpha</taxon>
        <taxon>Strongyloidea</taxon>
        <taxon>Strongylidae</taxon>
        <taxon>Cylicocyclus</taxon>
    </lineage>
</organism>
<dbReference type="EMBL" id="CATQJL010000001">
    <property type="protein sequence ID" value="CAJ0590887.1"/>
    <property type="molecule type" value="Genomic_DNA"/>
</dbReference>
<evidence type="ECO:0000313" key="1">
    <source>
        <dbReference type="EMBL" id="CAJ0590887.1"/>
    </source>
</evidence>
<reference evidence="1" key="1">
    <citation type="submission" date="2023-07" db="EMBL/GenBank/DDBJ databases">
        <authorList>
            <consortium name="CYATHOMIX"/>
        </authorList>
    </citation>
    <scope>NUCLEOTIDE SEQUENCE</scope>
    <source>
        <strain evidence="1">N/A</strain>
    </source>
</reference>
<sequence>MPISIVNPAQVNIFQACCTILPFVTTLPPSTTLPPCQCPLDLYSDSLCPINGPCNKDPKAVTYGPLPLCPVTINCEQTDYLLFQFSDGTYITNIRVRNFHQLADIQCVNGEWRYYGQAKFDQVLRHVVCYSVAIPVGPV</sequence>
<keyword evidence="2" id="KW-1185">Reference proteome</keyword>
<comment type="caution">
    <text evidence="1">The sequence shown here is derived from an EMBL/GenBank/DDBJ whole genome shotgun (WGS) entry which is preliminary data.</text>
</comment>
<proteinExistence type="predicted"/>
<protein>
    <submittedName>
        <fullName evidence="1">Uncharacterized protein</fullName>
    </submittedName>
</protein>
<dbReference type="Proteomes" id="UP001176961">
    <property type="component" value="Unassembled WGS sequence"/>
</dbReference>